<evidence type="ECO:0000313" key="2">
    <source>
        <dbReference type="Proteomes" id="UP000017656"/>
    </source>
</evidence>
<dbReference type="RefSeq" id="YP_009007578.1">
    <property type="nucleotide sequence ID" value="NC_023581.1"/>
</dbReference>
<gene>
    <name evidence="1" type="ORF">Presley_10</name>
</gene>
<sequence>MDMKTKSEDPDVYVKEMAGLITLAADIIQNNKPDLLDHVPQYLNRYGNRNISHDFLNINQSRQTTNAFTSEILGEIQLIDNWINTLMRYCIESETIDYKEDIPYWEDIPISALVYLHIVQGLSAADTAEILNVLGPFRFLNDAAKCALIPRLNLMGVGLHTWLYASQYTRKTRYAFYDVKRGIPNSQ</sequence>
<evidence type="ECO:0000313" key="1">
    <source>
        <dbReference type="EMBL" id="AGY48077.1"/>
    </source>
</evidence>
<dbReference type="Proteomes" id="UP000017656">
    <property type="component" value="Segment"/>
</dbReference>
<dbReference type="EMBL" id="KF669658">
    <property type="protein sequence ID" value="AGY48077.1"/>
    <property type="molecule type" value="Genomic_DNA"/>
</dbReference>
<protein>
    <submittedName>
        <fullName evidence="1">Uncharacterized protein</fullName>
    </submittedName>
</protein>
<dbReference type="GeneID" id="18504148"/>
<name>U5PZL5_9CAUD</name>
<dbReference type="KEGG" id="vg:18504148"/>
<reference evidence="1 2" key="1">
    <citation type="journal article" date="2013" name="Genome Announc.">
        <title>Complete Genome of Acinetobacter baumannii N4-Like Podophage Presley.</title>
        <authorList>
            <person name="Farmer N.G."/>
            <person name="Wood T.L."/>
            <person name="Chamakura K.R."/>
            <person name="Kuty Everett G.F."/>
        </authorList>
    </citation>
    <scope>NUCLEOTIDE SEQUENCE [LARGE SCALE GENOMIC DNA]</scope>
</reference>
<accession>U5PZL5</accession>
<organism evidence="1 2">
    <name type="scientific">Acinetobacter phage Presley</name>
    <dbReference type="NCBI Taxonomy" id="1406780"/>
    <lineage>
        <taxon>Viruses</taxon>
        <taxon>Duplodnaviria</taxon>
        <taxon>Heunggongvirae</taxon>
        <taxon>Uroviricota</taxon>
        <taxon>Caudoviricetes</taxon>
        <taxon>Schitoviridae</taxon>
        <taxon>Presleyvirus</taxon>
        <taxon>Presleyvirus presley</taxon>
    </lineage>
</organism>
<proteinExistence type="predicted"/>
<keyword evidence="2" id="KW-1185">Reference proteome</keyword>